<keyword evidence="2" id="KW-1185">Reference proteome</keyword>
<protein>
    <submittedName>
        <fullName evidence="1">Uncharacterized protein</fullName>
    </submittedName>
</protein>
<evidence type="ECO:0000313" key="1">
    <source>
        <dbReference type="EMBL" id="KAK3765920.1"/>
    </source>
</evidence>
<organism evidence="1 2">
    <name type="scientific">Elysia crispata</name>
    <name type="common">lettuce slug</name>
    <dbReference type="NCBI Taxonomy" id="231223"/>
    <lineage>
        <taxon>Eukaryota</taxon>
        <taxon>Metazoa</taxon>
        <taxon>Spiralia</taxon>
        <taxon>Lophotrochozoa</taxon>
        <taxon>Mollusca</taxon>
        <taxon>Gastropoda</taxon>
        <taxon>Heterobranchia</taxon>
        <taxon>Euthyneura</taxon>
        <taxon>Panpulmonata</taxon>
        <taxon>Sacoglossa</taxon>
        <taxon>Placobranchoidea</taxon>
        <taxon>Plakobranchidae</taxon>
        <taxon>Elysia</taxon>
    </lineage>
</organism>
<sequence length="93" mass="10335">MIPDPVTGMEEKCRGRKCDWGGALKLNIHLGIGDKGLYVFRNLQPIASKLACSEYGEFLYEVYCAPSMGFIIGKAKRRSLLSASRLGFHRLLA</sequence>
<reference evidence="1" key="1">
    <citation type="journal article" date="2023" name="G3 (Bethesda)">
        <title>A reference genome for the long-term kleptoplast-retaining sea slug Elysia crispata morphotype clarki.</title>
        <authorList>
            <person name="Eastman K.E."/>
            <person name="Pendleton A.L."/>
            <person name="Shaikh M.A."/>
            <person name="Suttiyut T."/>
            <person name="Ogas R."/>
            <person name="Tomko P."/>
            <person name="Gavelis G."/>
            <person name="Widhalm J.R."/>
            <person name="Wisecaver J.H."/>
        </authorList>
    </citation>
    <scope>NUCLEOTIDE SEQUENCE</scope>
    <source>
        <strain evidence="1">ECLA1</strain>
    </source>
</reference>
<comment type="caution">
    <text evidence="1">The sequence shown here is derived from an EMBL/GenBank/DDBJ whole genome shotgun (WGS) entry which is preliminary data.</text>
</comment>
<name>A0AAE0ZAW0_9GAST</name>
<dbReference type="AlphaFoldDB" id="A0AAE0ZAW0"/>
<proteinExistence type="predicted"/>
<accession>A0AAE0ZAW0</accession>
<evidence type="ECO:0000313" key="2">
    <source>
        <dbReference type="Proteomes" id="UP001283361"/>
    </source>
</evidence>
<dbReference type="EMBL" id="JAWDGP010004263">
    <property type="protein sequence ID" value="KAK3765920.1"/>
    <property type="molecule type" value="Genomic_DNA"/>
</dbReference>
<gene>
    <name evidence="1" type="ORF">RRG08_002166</name>
</gene>
<dbReference type="Proteomes" id="UP001283361">
    <property type="component" value="Unassembled WGS sequence"/>
</dbReference>